<name>A0A1Z5RIN6_SORBI</name>
<dbReference type="Proteomes" id="UP000000768">
    <property type="component" value="Chromosome 5"/>
</dbReference>
<reference evidence="2" key="2">
    <citation type="journal article" date="2018" name="Plant J.">
        <title>The Sorghum bicolor reference genome: improved assembly, gene annotations, a transcriptome atlas, and signatures of genome organization.</title>
        <authorList>
            <person name="McCormick R.F."/>
            <person name="Truong S.K."/>
            <person name="Sreedasyam A."/>
            <person name="Jenkins J."/>
            <person name="Shu S."/>
            <person name="Sims D."/>
            <person name="Kennedy M."/>
            <person name="Amirebrahimi M."/>
            <person name="Weers B.D."/>
            <person name="McKinley B."/>
            <person name="Mattison A."/>
            <person name="Morishige D.T."/>
            <person name="Grimwood J."/>
            <person name="Schmutz J."/>
            <person name="Mullet J.E."/>
        </authorList>
    </citation>
    <scope>NUCLEOTIDE SEQUENCE [LARGE SCALE GENOMIC DNA]</scope>
    <source>
        <strain evidence="2">cv. BTx623</strain>
    </source>
</reference>
<dbReference type="Gramene" id="OQU83295">
    <property type="protein sequence ID" value="OQU83295"/>
    <property type="gene ID" value="SORBI_3005G106101"/>
</dbReference>
<evidence type="ECO:0000313" key="2">
    <source>
        <dbReference type="Proteomes" id="UP000000768"/>
    </source>
</evidence>
<dbReference type="EMBL" id="CM000764">
    <property type="protein sequence ID" value="OQU83295.1"/>
    <property type="molecule type" value="Genomic_DNA"/>
</dbReference>
<dbReference type="InParanoid" id="A0A1Z5RIN6"/>
<gene>
    <name evidence="1" type="ORF">SORBI_3005G106101</name>
</gene>
<reference evidence="1 2" key="1">
    <citation type="journal article" date="2009" name="Nature">
        <title>The Sorghum bicolor genome and the diversification of grasses.</title>
        <authorList>
            <person name="Paterson A.H."/>
            <person name="Bowers J.E."/>
            <person name="Bruggmann R."/>
            <person name="Dubchak I."/>
            <person name="Grimwood J."/>
            <person name="Gundlach H."/>
            <person name="Haberer G."/>
            <person name="Hellsten U."/>
            <person name="Mitros T."/>
            <person name="Poliakov A."/>
            <person name="Schmutz J."/>
            <person name="Spannagl M."/>
            <person name="Tang H."/>
            <person name="Wang X."/>
            <person name="Wicker T."/>
            <person name="Bharti A.K."/>
            <person name="Chapman J."/>
            <person name="Feltus F.A."/>
            <person name="Gowik U."/>
            <person name="Grigoriev I.V."/>
            <person name="Lyons E."/>
            <person name="Maher C.A."/>
            <person name="Martis M."/>
            <person name="Narechania A."/>
            <person name="Otillar R.P."/>
            <person name="Penning B.W."/>
            <person name="Salamov A.A."/>
            <person name="Wang Y."/>
            <person name="Zhang L."/>
            <person name="Carpita N.C."/>
            <person name="Freeling M."/>
            <person name="Gingle A.R."/>
            <person name="Hash C.T."/>
            <person name="Keller B."/>
            <person name="Klein P."/>
            <person name="Kresovich S."/>
            <person name="McCann M.C."/>
            <person name="Ming R."/>
            <person name="Peterson D.G."/>
            <person name="Mehboob-ur-Rahman"/>
            <person name="Ware D."/>
            <person name="Westhoff P."/>
            <person name="Mayer K.F."/>
            <person name="Messing J."/>
            <person name="Rokhsar D.S."/>
        </authorList>
    </citation>
    <scope>NUCLEOTIDE SEQUENCE [LARGE SCALE GENOMIC DNA]</scope>
    <source>
        <strain evidence="2">cv. BTx623</strain>
    </source>
</reference>
<proteinExistence type="predicted"/>
<keyword evidence="2" id="KW-1185">Reference proteome</keyword>
<organism evidence="1 2">
    <name type="scientific">Sorghum bicolor</name>
    <name type="common">Sorghum</name>
    <name type="synonym">Sorghum vulgare</name>
    <dbReference type="NCBI Taxonomy" id="4558"/>
    <lineage>
        <taxon>Eukaryota</taxon>
        <taxon>Viridiplantae</taxon>
        <taxon>Streptophyta</taxon>
        <taxon>Embryophyta</taxon>
        <taxon>Tracheophyta</taxon>
        <taxon>Spermatophyta</taxon>
        <taxon>Magnoliopsida</taxon>
        <taxon>Liliopsida</taxon>
        <taxon>Poales</taxon>
        <taxon>Poaceae</taxon>
        <taxon>PACMAD clade</taxon>
        <taxon>Panicoideae</taxon>
        <taxon>Andropogonodae</taxon>
        <taxon>Andropogoneae</taxon>
        <taxon>Sorghinae</taxon>
        <taxon>Sorghum</taxon>
    </lineage>
</organism>
<protein>
    <submittedName>
        <fullName evidence="1">Uncharacterized protein</fullName>
    </submittedName>
</protein>
<accession>A0A1Z5RIN6</accession>
<sequence>MTIPVGNPAPSEAQHRVLKEPLLWRSARTNFTRPSGICQRGQRNQSGRPDVHHTTRIPTSAVYCFAERKGVKSDNVSEGNCFWHCCFCISDWFFDFSTPSSRGVALYDFLFKGVSFIVS</sequence>
<evidence type="ECO:0000313" key="1">
    <source>
        <dbReference type="EMBL" id="OQU83295.1"/>
    </source>
</evidence>
<dbReference type="AlphaFoldDB" id="A0A1Z5RIN6"/>